<dbReference type="EMBL" id="QJKF01000023">
    <property type="protein sequence ID" value="PXX54721.1"/>
    <property type="molecule type" value="Genomic_DNA"/>
</dbReference>
<feature type="region of interest" description="Disordered" evidence="1">
    <location>
        <begin position="1"/>
        <end position="22"/>
    </location>
</feature>
<evidence type="ECO:0000313" key="3">
    <source>
        <dbReference type="EMBL" id="PXX54721.1"/>
    </source>
</evidence>
<protein>
    <recommendedName>
        <fullName evidence="5">Tetratricopeptide repeat protein</fullName>
    </recommendedName>
</protein>
<evidence type="ECO:0008006" key="5">
    <source>
        <dbReference type="Google" id="ProtNLM"/>
    </source>
</evidence>
<keyword evidence="4" id="KW-1185">Reference proteome</keyword>
<dbReference type="RefSeq" id="WP_051187937.1">
    <property type="nucleotide sequence ID" value="NZ_QJKF01000023.1"/>
</dbReference>
<evidence type="ECO:0000256" key="2">
    <source>
        <dbReference type="SAM" id="Phobius"/>
    </source>
</evidence>
<evidence type="ECO:0000313" key="4">
    <source>
        <dbReference type="Proteomes" id="UP000247569"/>
    </source>
</evidence>
<accession>A0A318JPL2</accession>
<keyword evidence="2" id="KW-1133">Transmembrane helix</keyword>
<proteinExistence type="predicted"/>
<keyword evidence="2" id="KW-0472">Membrane</keyword>
<keyword evidence="2" id="KW-0812">Transmembrane</keyword>
<dbReference type="InterPro" id="IPR011990">
    <property type="entry name" value="TPR-like_helical_dom_sf"/>
</dbReference>
<dbReference type="AlphaFoldDB" id="A0A318JPL2"/>
<gene>
    <name evidence="3" type="ORF">DFR70_12315</name>
</gene>
<feature type="transmembrane region" description="Helical" evidence="2">
    <location>
        <begin position="30"/>
        <end position="49"/>
    </location>
</feature>
<organism evidence="3 4">
    <name type="scientific">Nocardia tenerifensis</name>
    <dbReference type="NCBI Taxonomy" id="228006"/>
    <lineage>
        <taxon>Bacteria</taxon>
        <taxon>Bacillati</taxon>
        <taxon>Actinomycetota</taxon>
        <taxon>Actinomycetes</taxon>
        <taxon>Mycobacteriales</taxon>
        <taxon>Nocardiaceae</taxon>
        <taxon>Nocardia</taxon>
    </lineage>
</organism>
<comment type="caution">
    <text evidence="3">The sequence shown here is derived from an EMBL/GenBank/DDBJ whole genome shotgun (WGS) entry which is preliminary data.</text>
</comment>
<dbReference type="OrthoDB" id="9182486at2"/>
<dbReference type="Proteomes" id="UP000247569">
    <property type="component" value="Unassembled WGS sequence"/>
</dbReference>
<sequence>MTEQTTTRSAASDRPRIKQHNSVWPAPPRIAGLLAVTALAVGAVVRVVLSRLTRSDVPAPPARPLTREEAEDRFYDLRELAKDCFNAGEIRKARAYAQELMAITPQYEGNWNYGNAVHDANMVLGRIALRAGRIDDAKGYLLAAGASPGSPQMNSFGPNMSLAKDLLEKGERHVVLAYFELCRQFWELHGGRLDEWRRLIDAGAIPDFGANLLY</sequence>
<feature type="compositionally biased region" description="Polar residues" evidence="1">
    <location>
        <begin position="1"/>
        <end position="10"/>
    </location>
</feature>
<evidence type="ECO:0000256" key="1">
    <source>
        <dbReference type="SAM" id="MobiDB-lite"/>
    </source>
</evidence>
<name>A0A318JPL2_9NOCA</name>
<reference evidence="3 4" key="1">
    <citation type="submission" date="2018-05" db="EMBL/GenBank/DDBJ databases">
        <title>Genomic Encyclopedia of Type Strains, Phase IV (KMG-IV): sequencing the most valuable type-strain genomes for metagenomic binning, comparative biology and taxonomic classification.</title>
        <authorList>
            <person name="Goeker M."/>
        </authorList>
    </citation>
    <scope>NUCLEOTIDE SEQUENCE [LARGE SCALE GENOMIC DNA]</scope>
    <source>
        <strain evidence="3 4">DSM 44704</strain>
    </source>
</reference>
<dbReference type="Gene3D" id="1.25.40.10">
    <property type="entry name" value="Tetratricopeptide repeat domain"/>
    <property type="match status" value="1"/>
</dbReference>